<dbReference type="GeneID" id="32581326"/>
<evidence type="ECO:0000313" key="2">
    <source>
        <dbReference type="Proteomes" id="UP000077173"/>
    </source>
</evidence>
<gene>
    <name evidence="1" type="ORF">AXW67_19650</name>
</gene>
<dbReference type="EMBL" id="LSEF01000080">
    <property type="protein sequence ID" value="OAF12825.1"/>
    <property type="molecule type" value="Genomic_DNA"/>
</dbReference>
<comment type="caution">
    <text evidence="1">The sequence shown here is derived from an EMBL/GenBank/DDBJ whole genome shotgun (WGS) entry which is preliminary data.</text>
</comment>
<name>A0A176Z150_9BRAD</name>
<evidence type="ECO:0000313" key="1">
    <source>
        <dbReference type="EMBL" id="OAF12825.1"/>
    </source>
</evidence>
<keyword evidence="2" id="KW-1185">Reference proteome</keyword>
<dbReference type="RefSeq" id="WP_063680150.1">
    <property type="nucleotide sequence ID" value="NZ_LSEF01000080.1"/>
</dbReference>
<proteinExistence type="predicted"/>
<dbReference type="Proteomes" id="UP000077173">
    <property type="component" value="Unassembled WGS sequence"/>
</dbReference>
<accession>A0A176Z150</accession>
<reference evidence="1 2" key="1">
    <citation type="submission" date="2016-02" db="EMBL/GenBank/DDBJ databases">
        <title>Draft genome sequence of the strain BR 10247T Bradyrhizobium neotropicale isolated from nodules of Centrolobium paraense.</title>
        <authorList>
            <person name="Simoes-Araujo J.L."/>
            <person name="Barauna A.C."/>
            <person name="Silva K."/>
            <person name="Zilli J.E."/>
        </authorList>
    </citation>
    <scope>NUCLEOTIDE SEQUENCE [LARGE SCALE GENOMIC DNA]</scope>
    <source>
        <strain evidence="1 2">BR 10247</strain>
    </source>
</reference>
<protein>
    <submittedName>
        <fullName evidence="1">Uncharacterized protein</fullName>
    </submittedName>
</protein>
<sequence length="145" mass="15781">MSDGLINELQTEARERSKLAYENLVANGKLFTGITRPKGFRQMARKSCFRNAQRLAIAGRAAYVEGLCLSSRSGIAFAHGWLTIDGQHAVDVTLPDAEGYAYFGITFDNTVLAKAVLRAACYKSLLGLDPIMDVPPQLAKAIETT</sequence>
<dbReference type="AlphaFoldDB" id="A0A176Z150"/>
<organism evidence="1 2">
    <name type="scientific">Bradyrhizobium neotropicale</name>
    <dbReference type="NCBI Taxonomy" id="1497615"/>
    <lineage>
        <taxon>Bacteria</taxon>
        <taxon>Pseudomonadati</taxon>
        <taxon>Pseudomonadota</taxon>
        <taxon>Alphaproteobacteria</taxon>
        <taxon>Hyphomicrobiales</taxon>
        <taxon>Nitrobacteraceae</taxon>
        <taxon>Bradyrhizobium</taxon>
    </lineage>
</organism>